<proteinExistence type="predicted"/>
<sequence>MVEILSDMPAHTIGIRLSGKLHDKDYQTFVPLIDAEIAEEGKVNLLAQFQDFEGWDMKALWSDIQFSTTHCTTIHRIALVGEKDWEQWMASVCKPFTMAKVQYFDVTDYDKAVAWLAEAN</sequence>
<organism evidence="1 2">
    <name type="scientific">Lignipirellula cremea</name>
    <dbReference type="NCBI Taxonomy" id="2528010"/>
    <lineage>
        <taxon>Bacteria</taxon>
        <taxon>Pseudomonadati</taxon>
        <taxon>Planctomycetota</taxon>
        <taxon>Planctomycetia</taxon>
        <taxon>Pirellulales</taxon>
        <taxon>Pirellulaceae</taxon>
        <taxon>Lignipirellula</taxon>
    </lineage>
</organism>
<dbReference type="EMBL" id="CP036433">
    <property type="protein sequence ID" value="QDU96999.1"/>
    <property type="molecule type" value="Genomic_DNA"/>
</dbReference>
<dbReference type="SUPFAM" id="SSF52091">
    <property type="entry name" value="SpoIIaa-like"/>
    <property type="match status" value="1"/>
</dbReference>
<gene>
    <name evidence="1" type="ORF">Pla8534_48240</name>
</gene>
<accession>A0A518DYT1</accession>
<dbReference type="RefSeq" id="WP_197442514.1">
    <property type="nucleotide sequence ID" value="NZ_CP036433.1"/>
</dbReference>
<name>A0A518DYT1_9BACT</name>
<dbReference type="InterPro" id="IPR036513">
    <property type="entry name" value="STAS_dom_sf"/>
</dbReference>
<protein>
    <recommendedName>
        <fullName evidence="3">STAS/SEC14 domain-containing protein</fullName>
    </recommendedName>
</protein>
<dbReference type="Proteomes" id="UP000317648">
    <property type="component" value="Chromosome"/>
</dbReference>
<reference evidence="1 2" key="1">
    <citation type="submission" date="2019-02" db="EMBL/GenBank/DDBJ databases">
        <title>Deep-cultivation of Planctomycetes and their phenomic and genomic characterization uncovers novel biology.</title>
        <authorList>
            <person name="Wiegand S."/>
            <person name="Jogler M."/>
            <person name="Boedeker C."/>
            <person name="Pinto D."/>
            <person name="Vollmers J."/>
            <person name="Rivas-Marin E."/>
            <person name="Kohn T."/>
            <person name="Peeters S.H."/>
            <person name="Heuer A."/>
            <person name="Rast P."/>
            <person name="Oberbeckmann S."/>
            <person name="Bunk B."/>
            <person name="Jeske O."/>
            <person name="Meyerdierks A."/>
            <person name="Storesund J.E."/>
            <person name="Kallscheuer N."/>
            <person name="Luecker S."/>
            <person name="Lage O.M."/>
            <person name="Pohl T."/>
            <person name="Merkel B.J."/>
            <person name="Hornburger P."/>
            <person name="Mueller R.-W."/>
            <person name="Bruemmer F."/>
            <person name="Labrenz M."/>
            <person name="Spormann A.M."/>
            <person name="Op den Camp H."/>
            <person name="Overmann J."/>
            <person name="Amann R."/>
            <person name="Jetten M.S.M."/>
            <person name="Mascher T."/>
            <person name="Medema M.H."/>
            <person name="Devos D.P."/>
            <person name="Kaster A.-K."/>
            <person name="Ovreas L."/>
            <person name="Rohde M."/>
            <person name="Galperin M.Y."/>
            <person name="Jogler C."/>
        </authorList>
    </citation>
    <scope>NUCLEOTIDE SEQUENCE [LARGE SCALE GENOMIC DNA]</scope>
    <source>
        <strain evidence="1 2">Pla85_3_4</strain>
    </source>
</reference>
<dbReference type="InterPro" id="IPR021866">
    <property type="entry name" value="SpoIIAA-like"/>
</dbReference>
<dbReference type="KEGG" id="lcre:Pla8534_48240"/>
<evidence type="ECO:0000313" key="1">
    <source>
        <dbReference type="EMBL" id="QDU96999.1"/>
    </source>
</evidence>
<dbReference type="InterPro" id="IPR038396">
    <property type="entry name" value="SpoIIAA-like_sf"/>
</dbReference>
<dbReference type="Pfam" id="PF11964">
    <property type="entry name" value="SpoIIAA-like"/>
    <property type="match status" value="1"/>
</dbReference>
<dbReference type="AlphaFoldDB" id="A0A518DYT1"/>
<keyword evidence="2" id="KW-1185">Reference proteome</keyword>
<dbReference type="Gene3D" id="3.40.50.10600">
    <property type="entry name" value="SpoIIaa-like domains"/>
    <property type="match status" value="1"/>
</dbReference>
<evidence type="ECO:0008006" key="3">
    <source>
        <dbReference type="Google" id="ProtNLM"/>
    </source>
</evidence>
<evidence type="ECO:0000313" key="2">
    <source>
        <dbReference type="Proteomes" id="UP000317648"/>
    </source>
</evidence>